<dbReference type="Gene3D" id="3.40.50.1100">
    <property type="match status" value="1"/>
</dbReference>
<dbReference type="InterPro" id="IPR036052">
    <property type="entry name" value="TrpB-like_PALP_sf"/>
</dbReference>
<dbReference type="PANTHER" id="PTHR48077">
    <property type="entry name" value="TRYPTOPHAN SYNTHASE-RELATED"/>
    <property type="match status" value="1"/>
</dbReference>
<evidence type="ECO:0000256" key="1">
    <source>
        <dbReference type="ARBA" id="ARBA00001933"/>
    </source>
</evidence>
<keyword evidence="2" id="KW-0663">Pyridoxal phosphate</keyword>
<gene>
    <name evidence="3" type="ORF">DU78_18120</name>
</gene>
<dbReference type="PANTHER" id="PTHR48077:SF3">
    <property type="entry name" value="TRYPTOPHAN SYNTHASE"/>
    <property type="match status" value="1"/>
</dbReference>
<sequence length="67" mass="7204">MTDDEAVEAFNELSRLEGIIPALESSHALAYLKKAAESGELGEFVVVNLSGRGDKDLETVLSLKRGI</sequence>
<accession>A0A0F8R7J7</accession>
<dbReference type="GO" id="GO:0004834">
    <property type="term" value="F:tryptophan synthase activity"/>
    <property type="evidence" value="ECO:0007669"/>
    <property type="project" value="InterPro"/>
</dbReference>
<dbReference type="PATRIC" id="fig|2209.90.peg.3999"/>
<dbReference type="Proteomes" id="UP000034842">
    <property type="component" value="Unassembled WGS sequence"/>
</dbReference>
<dbReference type="EMBL" id="JJQT01000006">
    <property type="protein sequence ID" value="KKH83353.1"/>
    <property type="molecule type" value="Genomic_DNA"/>
</dbReference>
<dbReference type="AlphaFoldDB" id="A0A0F8R7J7"/>
<evidence type="ECO:0000256" key="2">
    <source>
        <dbReference type="ARBA" id="ARBA00022898"/>
    </source>
</evidence>
<name>A0A0F8R7J7_METMZ</name>
<protein>
    <recommendedName>
        <fullName evidence="5">Tryptophan synthase</fullName>
    </recommendedName>
</protein>
<evidence type="ECO:0000313" key="3">
    <source>
        <dbReference type="EMBL" id="KKH83353.1"/>
    </source>
</evidence>
<proteinExistence type="predicted"/>
<comment type="caution">
    <text evidence="3">The sequence shown here is derived from an EMBL/GenBank/DDBJ whole genome shotgun (WGS) entry which is preliminary data.</text>
</comment>
<evidence type="ECO:0000313" key="4">
    <source>
        <dbReference type="Proteomes" id="UP000034842"/>
    </source>
</evidence>
<dbReference type="GO" id="GO:0005737">
    <property type="term" value="C:cytoplasm"/>
    <property type="evidence" value="ECO:0007669"/>
    <property type="project" value="TreeGrafter"/>
</dbReference>
<reference evidence="3 4" key="1">
    <citation type="journal article" date="2015" name="ISME J.">
        <title>Genomic and phenotypic differentiation among Methanosarcina mazei populations from Columbia River sediment.</title>
        <authorList>
            <person name="Youngblut N.D."/>
            <person name="Wirth J.S."/>
            <person name="Henriksen J.R."/>
            <person name="Smith M."/>
            <person name="Simon H."/>
            <person name="Metcalf W.W."/>
            <person name="Whitaker R.J."/>
        </authorList>
    </citation>
    <scope>NUCLEOTIDE SEQUENCE [LARGE SCALE GENOMIC DNA]</scope>
    <source>
        <strain evidence="3 4">1.H.M.1A.3</strain>
    </source>
</reference>
<dbReference type="InterPro" id="IPR023026">
    <property type="entry name" value="Trp_synth_beta/beta-like"/>
</dbReference>
<organism evidence="3 4">
    <name type="scientific">Methanosarcina mazei</name>
    <name type="common">Methanosarcina frisia</name>
    <dbReference type="NCBI Taxonomy" id="2209"/>
    <lineage>
        <taxon>Archaea</taxon>
        <taxon>Methanobacteriati</taxon>
        <taxon>Methanobacteriota</taxon>
        <taxon>Stenosarchaea group</taxon>
        <taxon>Methanomicrobia</taxon>
        <taxon>Methanosarcinales</taxon>
        <taxon>Methanosarcinaceae</taxon>
        <taxon>Methanosarcina</taxon>
    </lineage>
</organism>
<comment type="cofactor">
    <cofactor evidence="1">
        <name>pyridoxal 5'-phosphate</name>
        <dbReference type="ChEBI" id="CHEBI:597326"/>
    </cofactor>
</comment>
<evidence type="ECO:0008006" key="5">
    <source>
        <dbReference type="Google" id="ProtNLM"/>
    </source>
</evidence>
<dbReference type="SUPFAM" id="SSF53686">
    <property type="entry name" value="Tryptophan synthase beta subunit-like PLP-dependent enzymes"/>
    <property type="match status" value="1"/>
</dbReference>